<evidence type="ECO:0000313" key="2">
    <source>
        <dbReference type="EMBL" id="GAT48628.1"/>
    </source>
</evidence>
<organism evidence="2 3">
    <name type="scientific">Mycena chlorophos</name>
    <name type="common">Agaric fungus</name>
    <name type="synonym">Agaricus chlorophos</name>
    <dbReference type="NCBI Taxonomy" id="658473"/>
    <lineage>
        <taxon>Eukaryota</taxon>
        <taxon>Fungi</taxon>
        <taxon>Dikarya</taxon>
        <taxon>Basidiomycota</taxon>
        <taxon>Agaricomycotina</taxon>
        <taxon>Agaricomycetes</taxon>
        <taxon>Agaricomycetidae</taxon>
        <taxon>Agaricales</taxon>
        <taxon>Marasmiineae</taxon>
        <taxon>Mycenaceae</taxon>
        <taxon>Mycena</taxon>
    </lineage>
</organism>
<reference evidence="2" key="1">
    <citation type="submission" date="2014-09" db="EMBL/GenBank/DDBJ databases">
        <title>Genome sequence of the luminous mushroom Mycena chlorophos for searching fungal bioluminescence genes.</title>
        <authorList>
            <person name="Tanaka Y."/>
            <person name="Kasuga D."/>
            <person name="Oba Y."/>
            <person name="Hase S."/>
            <person name="Sato K."/>
            <person name="Oba Y."/>
            <person name="Sakakibara Y."/>
        </authorList>
    </citation>
    <scope>NUCLEOTIDE SEQUENCE</scope>
</reference>
<protein>
    <recommendedName>
        <fullName evidence="4">F-box domain-containing protein</fullName>
    </recommendedName>
</protein>
<evidence type="ECO:0008006" key="4">
    <source>
        <dbReference type="Google" id="ProtNLM"/>
    </source>
</evidence>
<keyword evidence="3" id="KW-1185">Reference proteome</keyword>
<dbReference type="Proteomes" id="UP000815677">
    <property type="component" value="Unassembled WGS sequence"/>
</dbReference>
<gene>
    <name evidence="2" type="ORF">MCHLO_06010</name>
</gene>
<feature type="compositionally biased region" description="Polar residues" evidence="1">
    <location>
        <begin position="269"/>
        <end position="278"/>
    </location>
</feature>
<evidence type="ECO:0000256" key="1">
    <source>
        <dbReference type="SAM" id="MobiDB-lite"/>
    </source>
</evidence>
<proteinExistence type="predicted"/>
<sequence length="379" mass="42371">MSPPHNPTRACLPKLHLEPAKPFRTIALVHLSREWLAALANGVACAVEFPILQSVTLIPTTRFPSDGLTSWTANLFSNTPSLRVVKVDEMWTRHLNIAWGALTVFEYFGANWSLDLEELKRGLSQMHALRKCCLTLRLSDPPEEPDTFDIDKPLLHPSLALEDLYIAIEWQVQDMDRFFSTFTFPALHRLYIGSRTTQRVESVSNAIPAFLKRSNAPLKRLALDSVEFSYLDLFSGCSLDQLEDLALLFPDPPTPRRRPSFSPRCASSNSAQTATSPSALKAGFPQTNEAAAAALVRPALLARRRRVLESQANINSRVGNLKPQLSSLRIDCGYQKIYFSEDELLAVKQLACTVDGVDIRVGVHRDGFLRDHLAFGSRF</sequence>
<dbReference type="EMBL" id="DF844731">
    <property type="protein sequence ID" value="GAT48628.1"/>
    <property type="molecule type" value="Genomic_DNA"/>
</dbReference>
<name>A0ABQ0LBZ6_MYCCL</name>
<accession>A0ABQ0LBZ6</accession>
<feature type="region of interest" description="Disordered" evidence="1">
    <location>
        <begin position="254"/>
        <end position="280"/>
    </location>
</feature>
<evidence type="ECO:0000313" key="3">
    <source>
        <dbReference type="Proteomes" id="UP000815677"/>
    </source>
</evidence>